<evidence type="ECO:0000313" key="12">
    <source>
        <dbReference type="Proteomes" id="UP000199054"/>
    </source>
</evidence>
<keyword evidence="5 9" id="KW-0812">Transmembrane</keyword>
<dbReference type="STRING" id="34002.SAMN04489859_100357"/>
<dbReference type="OrthoDB" id="5878939at2"/>
<dbReference type="PANTHER" id="PTHR35011:SF2">
    <property type="entry name" value="2,3-DIKETO-L-GULONATE TRAP TRANSPORTER SMALL PERMEASE PROTEIN YIAM"/>
    <property type="match status" value="1"/>
</dbReference>
<evidence type="ECO:0000256" key="9">
    <source>
        <dbReference type="RuleBase" id="RU369079"/>
    </source>
</evidence>
<dbReference type="InterPro" id="IPR007387">
    <property type="entry name" value="TRAP_DctQ"/>
</dbReference>
<evidence type="ECO:0000256" key="4">
    <source>
        <dbReference type="ARBA" id="ARBA00022519"/>
    </source>
</evidence>
<keyword evidence="7 9" id="KW-0472">Membrane</keyword>
<comment type="function">
    <text evidence="9">Part of the tripartite ATP-independent periplasmic (TRAP) transport system.</text>
</comment>
<feature type="transmembrane region" description="Helical" evidence="9">
    <location>
        <begin position="54"/>
        <end position="74"/>
    </location>
</feature>
<dbReference type="GO" id="GO:0015740">
    <property type="term" value="P:C4-dicarboxylate transport"/>
    <property type="evidence" value="ECO:0007669"/>
    <property type="project" value="TreeGrafter"/>
</dbReference>
<evidence type="ECO:0000256" key="2">
    <source>
        <dbReference type="ARBA" id="ARBA00022448"/>
    </source>
</evidence>
<comment type="similarity">
    <text evidence="8 9">Belongs to the TRAP transporter small permease family.</text>
</comment>
<evidence type="ECO:0000256" key="3">
    <source>
        <dbReference type="ARBA" id="ARBA00022475"/>
    </source>
</evidence>
<keyword evidence="12" id="KW-1185">Reference proteome</keyword>
<dbReference type="EMBL" id="FODE01000003">
    <property type="protein sequence ID" value="SEN24420.1"/>
    <property type="molecule type" value="Genomic_DNA"/>
</dbReference>
<proteinExistence type="inferred from homology"/>
<dbReference type="GO" id="GO:0005886">
    <property type="term" value="C:plasma membrane"/>
    <property type="evidence" value="ECO:0007669"/>
    <property type="project" value="UniProtKB-SubCell"/>
</dbReference>
<keyword evidence="6 9" id="KW-1133">Transmembrane helix</keyword>
<evidence type="ECO:0000256" key="1">
    <source>
        <dbReference type="ARBA" id="ARBA00004429"/>
    </source>
</evidence>
<dbReference type="AlphaFoldDB" id="A0A1H8EYG0"/>
<protein>
    <recommendedName>
        <fullName evidence="9">TRAP transporter small permease protein</fullName>
    </recommendedName>
</protein>
<name>A0A1H8EYG0_9RHOB</name>
<dbReference type="Pfam" id="PF04290">
    <property type="entry name" value="DctQ"/>
    <property type="match status" value="1"/>
</dbReference>
<keyword evidence="4 9" id="KW-0997">Cell inner membrane</keyword>
<evidence type="ECO:0000256" key="5">
    <source>
        <dbReference type="ARBA" id="ARBA00022692"/>
    </source>
</evidence>
<feature type="transmembrane region" description="Helical" evidence="9">
    <location>
        <begin position="86"/>
        <end position="110"/>
    </location>
</feature>
<sequence length="169" mass="18664">MQKLAFLQRLLAFVSRAAVGVSFFALIAVVTIQIVTRTFGLPSPVWTEELSRYLLLYMVAFGIGLSLMTGELVNVDLLQETVPESVAWVMRLVATVLTGILGAVMILPAWRFTKIGSFQQSPSLRWPMDIIHASILVLSVLLCLFALLRVISMLAGVDDGRPQPVEDFE</sequence>
<dbReference type="PANTHER" id="PTHR35011">
    <property type="entry name" value="2,3-DIKETO-L-GULONATE TRAP TRANSPORTER SMALL PERMEASE PROTEIN YIAM"/>
    <property type="match status" value="1"/>
</dbReference>
<dbReference type="RefSeq" id="WP_090610463.1">
    <property type="nucleotide sequence ID" value="NZ_CP067125.1"/>
</dbReference>
<organism evidence="11 12">
    <name type="scientific">Paracoccus alcaliphilus</name>
    <dbReference type="NCBI Taxonomy" id="34002"/>
    <lineage>
        <taxon>Bacteria</taxon>
        <taxon>Pseudomonadati</taxon>
        <taxon>Pseudomonadota</taxon>
        <taxon>Alphaproteobacteria</taxon>
        <taxon>Rhodobacterales</taxon>
        <taxon>Paracoccaceae</taxon>
        <taxon>Paracoccus</taxon>
    </lineage>
</organism>
<dbReference type="InterPro" id="IPR055348">
    <property type="entry name" value="DctQ"/>
</dbReference>
<evidence type="ECO:0000256" key="8">
    <source>
        <dbReference type="ARBA" id="ARBA00038436"/>
    </source>
</evidence>
<comment type="subunit">
    <text evidence="9">The complex comprises the extracytoplasmic solute receptor protein and the two transmembrane proteins.</text>
</comment>
<comment type="subcellular location">
    <subcellularLocation>
        <location evidence="1 9">Cell inner membrane</location>
        <topology evidence="1 9">Multi-pass membrane protein</topology>
    </subcellularLocation>
</comment>
<evidence type="ECO:0000313" key="11">
    <source>
        <dbReference type="EMBL" id="SEN24420.1"/>
    </source>
</evidence>
<feature type="domain" description="Tripartite ATP-independent periplasmic transporters DctQ component" evidence="10">
    <location>
        <begin position="26"/>
        <end position="154"/>
    </location>
</feature>
<reference evidence="11 12" key="1">
    <citation type="submission" date="2016-10" db="EMBL/GenBank/DDBJ databases">
        <authorList>
            <person name="de Groot N.N."/>
        </authorList>
    </citation>
    <scope>NUCLEOTIDE SEQUENCE [LARGE SCALE GENOMIC DNA]</scope>
    <source>
        <strain evidence="11 12">DSM 8512</strain>
    </source>
</reference>
<evidence type="ECO:0000259" key="10">
    <source>
        <dbReference type="Pfam" id="PF04290"/>
    </source>
</evidence>
<dbReference type="Proteomes" id="UP000199054">
    <property type="component" value="Unassembled WGS sequence"/>
</dbReference>
<keyword evidence="2 9" id="KW-0813">Transport</keyword>
<dbReference type="GO" id="GO:0022857">
    <property type="term" value="F:transmembrane transporter activity"/>
    <property type="evidence" value="ECO:0007669"/>
    <property type="project" value="UniProtKB-UniRule"/>
</dbReference>
<evidence type="ECO:0000256" key="7">
    <source>
        <dbReference type="ARBA" id="ARBA00023136"/>
    </source>
</evidence>
<accession>A0A1H8EYG0</accession>
<gene>
    <name evidence="11" type="ORF">SAMN04489859_100357</name>
</gene>
<keyword evidence="3" id="KW-1003">Cell membrane</keyword>
<feature type="transmembrane region" description="Helical" evidence="9">
    <location>
        <begin position="12"/>
        <end position="34"/>
    </location>
</feature>
<evidence type="ECO:0000256" key="6">
    <source>
        <dbReference type="ARBA" id="ARBA00022989"/>
    </source>
</evidence>
<feature type="transmembrane region" description="Helical" evidence="9">
    <location>
        <begin position="130"/>
        <end position="151"/>
    </location>
</feature>